<organism evidence="1">
    <name type="scientific">Plestiodon fasciatus</name>
    <name type="common">Five-lined skink</name>
    <name type="synonym">Eumeces fasciatus</name>
    <dbReference type="NCBI Taxonomy" id="463523"/>
    <lineage>
        <taxon>Eukaryota</taxon>
        <taxon>Metazoa</taxon>
        <taxon>Chordata</taxon>
        <taxon>Craniata</taxon>
        <taxon>Vertebrata</taxon>
        <taxon>Euteleostomi</taxon>
        <taxon>Lepidosauria</taxon>
        <taxon>Squamata</taxon>
        <taxon>Bifurcata</taxon>
        <taxon>Unidentata</taxon>
        <taxon>Scinciformata</taxon>
        <taxon>Scincidae</taxon>
        <taxon>Scincinae</taxon>
        <taxon>Plestiodon</taxon>
    </lineage>
</organism>
<dbReference type="EMBL" id="AY218057">
    <property type="protein sequence ID" value="AAP45069.1"/>
    <property type="molecule type" value="Genomic_DNA"/>
</dbReference>
<proteinExistence type="predicted"/>
<evidence type="ECO:0000313" key="1">
    <source>
        <dbReference type="EMBL" id="AAP45069.1"/>
    </source>
</evidence>
<protein>
    <submittedName>
        <fullName evidence="1">Alpha enolase</fullName>
    </submittedName>
</protein>
<dbReference type="AlphaFoldDB" id="Q7T0E0"/>
<accession>Q7T0E0</accession>
<sequence>MIPAATSRQMNSATCTRALYGTTRWCQLRILLT</sequence>
<reference evidence="1" key="1">
    <citation type="journal article" date="2003" name="Mol. Phylogenet. Evol.">
        <title>Phylogenetic relationships and limb loss in sub-Saharan African scincine lizards (Squamata: Scincidae).</title>
        <authorList>
            <person name="Whiting A.S."/>
            <person name="Bauer A.M."/>
            <person name="Sites J.W.Jr."/>
        </authorList>
    </citation>
    <scope>NUCLEOTIDE SEQUENCE</scope>
</reference>
<feature type="non-terminal residue" evidence="1">
    <location>
        <position position="33"/>
    </location>
</feature>
<name>Q7T0E0_PLEFS</name>